<accession>A0A813HLU3</accession>
<evidence type="ECO:0008006" key="3">
    <source>
        <dbReference type="Google" id="ProtNLM"/>
    </source>
</evidence>
<dbReference type="EMBL" id="CAJNNW010001552">
    <property type="protein sequence ID" value="CAE8639563.1"/>
    <property type="molecule type" value="Genomic_DNA"/>
</dbReference>
<proteinExistence type="predicted"/>
<dbReference type="AlphaFoldDB" id="A0A813HLU3"/>
<reference evidence="1" key="1">
    <citation type="submission" date="2021-02" db="EMBL/GenBank/DDBJ databases">
        <authorList>
            <person name="Dougan E. K."/>
            <person name="Rhodes N."/>
            <person name="Thang M."/>
            <person name="Chan C."/>
        </authorList>
    </citation>
    <scope>NUCLEOTIDE SEQUENCE</scope>
</reference>
<organism evidence="1 2">
    <name type="scientific">Polarella glacialis</name>
    <name type="common">Dinoflagellate</name>
    <dbReference type="NCBI Taxonomy" id="89957"/>
    <lineage>
        <taxon>Eukaryota</taxon>
        <taxon>Sar</taxon>
        <taxon>Alveolata</taxon>
        <taxon>Dinophyceae</taxon>
        <taxon>Suessiales</taxon>
        <taxon>Suessiaceae</taxon>
        <taxon>Polarella</taxon>
    </lineage>
</organism>
<name>A0A813HLU3_POLGL</name>
<evidence type="ECO:0000313" key="1">
    <source>
        <dbReference type="EMBL" id="CAE8639563.1"/>
    </source>
</evidence>
<evidence type="ECO:0000313" key="2">
    <source>
        <dbReference type="Proteomes" id="UP000626109"/>
    </source>
</evidence>
<dbReference type="Proteomes" id="UP000626109">
    <property type="component" value="Unassembled WGS sequence"/>
</dbReference>
<protein>
    <recommendedName>
        <fullName evidence="3">Apple domain-containing protein</fullName>
    </recommendedName>
</protein>
<sequence>MRECPLTAAGVSFGNVRTSQINECSGLAASRENAGLYWVNNDSGDRPKLYGIDLNGNHKATLFVDGAGASDWEDVAAGPGPVPGSSYIYIADTGDNYRERSSVQIYRALDPKIPPGQDSTWATEMHVIADSFDVSYPDGLSRDCEAMFVDQGAAARARGTSGRVYIITKGDGNNNDPRWKGGELFWVDLPEVPATLTFQHAGDLPVPWVTAADISATGLMIVVRTYGELFMWPRWHGALVEESLVSKGCAVSRKAENQGEAVAFGANSDHYITVSEGSYPAVWYFDLPAAFYNSAMMTMMGPDMSSPLPCQGIEYSALAQRCELWTRGQGIQSSAPVADHSCYRYGTTTTTTPLPTPMPFESVDGGEDRACRGADANDNQPSYYTLFEGVPSLDGCKANCLRESQCRGIEYRVAGGRCEVWTRAEGVGASAVKSGFTCLRYGFQAQATTCGGVALGDVELTCGSACKVLADRMMWQTCRQYLGCS</sequence>
<comment type="caution">
    <text evidence="1">The sequence shown here is derived from an EMBL/GenBank/DDBJ whole genome shotgun (WGS) entry which is preliminary data.</text>
</comment>
<gene>
    <name evidence="1" type="ORF">PGLA2088_LOCUS1972</name>
</gene>